<evidence type="ECO:0000256" key="10">
    <source>
        <dbReference type="PIRNR" id="PIRNR028921"/>
    </source>
</evidence>
<dbReference type="InterPro" id="IPR016902">
    <property type="entry name" value="Vps41"/>
</dbReference>
<keyword evidence="6" id="KW-0677">Repeat</keyword>
<feature type="compositionally biased region" description="Acidic residues" evidence="12">
    <location>
        <begin position="9"/>
        <end position="31"/>
    </location>
</feature>
<evidence type="ECO:0000256" key="2">
    <source>
        <dbReference type="ARBA" id="ARBA00004603"/>
    </source>
</evidence>
<evidence type="ECO:0000256" key="5">
    <source>
        <dbReference type="ARBA" id="ARBA00022574"/>
    </source>
</evidence>
<comment type="subcellular location">
    <subcellularLocation>
        <location evidence="1">Cytoplasmic vesicle</location>
        <location evidence="1">Clathrin-coated vesicle</location>
    </subcellularLocation>
    <subcellularLocation>
        <location evidence="2">Late endosome</location>
    </subcellularLocation>
</comment>
<feature type="domain" description="RING-type" evidence="13">
    <location>
        <begin position="989"/>
        <end position="1068"/>
    </location>
</feature>
<dbReference type="GO" id="GO:0005794">
    <property type="term" value="C:Golgi apparatus"/>
    <property type="evidence" value="ECO:0007669"/>
    <property type="project" value="UniProtKB-SubCell"/>
</dbReference>
<dbReference type="SMART" id="SM00320">
    <property type="entry name" value="WD40"/>
    <property type="match status" value="2"/>
</dbReference>
<evidence type="ECO:0000259" key="13">
    <source>
        <dbReference type="SMART" id="SM00184"/>
    </source>
</evidence>
<accession>A0A928</accession>
<dbReference type="CDD" id="cd16687">
    <property type="entry name" value="RING-H2_Vps8"/>
    <property type="match status" value="1"/>
</dbReference>
<evidence type="ECO:0000313" key="14">
    <source>
        <dbReference type="EMBL" id="BAF36333.1"/>
    </source>
</evidence>
<dbReference type="Pfam" id="PF23411">
    <property type="entry name" value="Beta-prop_Vps41"/>
    <property type="match status" value="2"/>
</dbReference>
<comment type="similarity">
    <text evidence="3 10">Belongs to the VPS41 family.</text>
</comment>
<dbReference type="GO" id="GO:0009267">
    <property type="term" value="P:cellular response to starvation"/>
    <property type="evidence" value="ECO:0007669"/>
    <property type="project" value="TreeGrafter"/>
</dbReference>
<dbReference type="SMART" id="SM00299">
    <property type="entry name" value="CLH"/>
    <property type="match status" value="1"/>
</dbReference>
<evidence type="ECO:0000256" key="12">
    <source>
        <dbReference type="SAM" id="MobiDB-lite"/>
    </source>
</evidence>
<dbReference type="SMART" id="SM00184">
    <property type="entry name" value="RING"/>
    <property type="match status" value="1"/>
</dbReference>
<keyword evidence="5" id="KW-0853">WD repeat</keyword>
<feature type="region of interest" description="Disordered" evidence="12">
    <location>
        <begin position="136"/>
        <end position="171"/>
    </location>
</feature>
<dbReference type="InterPro" id="IPR057779">
    <property type="entry name" value="Znf_RING_Vps41"/>
</dbReference>
<dbReference type="GO" id="GO:0030136">
    <property type="term" value="C:clathrin-coated vesicle"/>
    <property type="evidence" value="ECO:0007669"/>
    <property type="project" value="UniProtKB-SubCell"/>
</dbReference>
<dbReference type="PANTHER" id="PTHR12616:SF1">
    <property type="entry name" value="VACUOLAR PROTEIN SORTING-ASSOCIATED PROTEIN 41 HOMOLOG"/>
    <property type="match status" value="1"/>
</dbReference>
<comment type="function">
    <text evidence="9 10">Required for vacuolar assembly and vacuolar traffic.</text>
</comment>
<feature type="repeat" description="CHCR" evidence="11">
    <location>
        <begin position="725"/>
        <end position="875"/>
    </location>
</feature>
<dbReference type="SUPFAM" id="SSF57850">
    <property type="entry name" value="RING/U-box"/>
    <property type="match status" value="1"/>
</dbReference>
<dbReference type="FunFam" id="1.25.40.10:FF:000545">
    <property type="entry name" value="Vacuolar protein sorting-associated protein 41 homolog"/>
    <property type="match status" value="1"/>
</dbReference>
<dbReference type="Pfam" id="PF23556">
    <property type="entry name" value="TPR_Vps41"/>
    <property type="match status" value="1"/>
</dbReference>
<dbReference type="EMBL" id="AB263748">
    <property type="protein sequence ID" value="BAF36333.1"/>
    <property type="molecule type" value="Genomic_DNA"/>
</dbReference>
<dbReference type="InterPro" id="IPR045111">
    <property type="entry name" value="Vps41/Vps8"/>
</dbReference>
<dbReference type="InterPro" id="IPR001680">
    <property type="entry name" value="WD40_rpt"/>
</dbReference>
<dbReference type="SUPFAM" id="SSF50978">
    <property type="entry name" value="WD40 repeat-like"/>
    <property type="match status" value="1"/>
</dbReference>
<dbReference type="InterPro" id="IPR057780">
    <property type="entry name" value="Beta-prop_Vps41"/>
</dbReference>
<dbReference type="InterPro" id="IPR001841">
    <property type="entry name" value="Znf_RING"/>
</dbReference>
<evidence type="ECO:0000256" key="4">
    <source>
        <dbReference type="ARBA" id="ARBA00022448"/>
    </source>
</evidence>
<dbReference type="Gene3D" id="2.130.10.10">
    <property type="entry name" value="YVTN repeat-like/Quinoprotein amine dehydrogenase"/>
    <property type="match status" value="1"/>
</dbReference>
<keyword evidence="4 10" id="KW-0813">Transport</keyword>
<dbReference type="PANTHER" id="PTHR12616">
    <property type="entry name" value="VACUOLAR PROTEIN SORTING VPS41"/>
    <property type="match status" value="1"/>
</dbReference>
<dbReference type="Gene3D" id="1.25.40.10">
    <property type="entry name" value="Tetratricopeptide repeat domain"/>
    <property type="match status" value="1"/>
</dbReference>
<feature type="region of interest" description="Disordered" evidence="12">
    <location>
        <begin position="1027"/>
        <end position="1092"/>
    </location>
</feature>
<protein>
    <recommendedName>
        <fullName evidence="8 10">Vacuolar protein sorting-associated protein 41 homolog</fullName>
    </recommendedName>
</protein>
<dbReference type="GO" id="GO:0006623">
    <property type="term" value="P:protein targeting to vacuole"/>
    <property type="evidence" value="ECO:0007669"/>
    <property type="project" value="InterPro"/>
</dbReference>
<dbReference type="GO" id="GO:0030897">
    <property type="term" value="C:HOPS complex"/>
    <property type="evidence" value="ECO:0007669"/>
    <property type="project" value="UniProtKB-UniRule"/>
</dbReference>
<sequence length="1092" mass="122290">MYSKSENGVDGDDEREEEESEEDEEEEEEDEPRLKYQRMGGSVPSLLSNDAASCIAVAERMIALGTHGGSVHILDFLGNQQLHLGPQNCTIFARKPMPSRCSPSLPPIATHQKETKEKAMEFRQLGFHRLSRIGVDEADRGPPRHTPCLRNSSVDLPGGVGSDASEGRRPARSGRIVKEFHVHTAAVNDLCFDVEGEYIGSCSDDGSVVINGLFTEERMKFEYHRPMKAIAVDPGYANKSSRRFVTGGLAGQLYFNVKKWIGYRDQVLHSGEGPIHAVKWRASLIAWANDAGVKVYDAANDQRITFIERPRGSPHPEHLLPHLVWQDDTLLVIGWGTSVKIAVIRTNQNKGVNGTYKQIQMSSLNQVDIVASFQTSYSISGIAPYGDTLVILAYIPGEDREKDFSSTIPSRQGNAQRPEVRVVTWTNDELATDALPVHGFEHYKAKDYSLAHAPFSGSSYAGGQWAAGDEPFYYIVSPKDVVIAKPRDAEDHINWLLQHGCHEKALEAVEASKGRSELVDEVGSRYLDHLIVERKYAEAASLCPKLLRGSASAWERWVFHFAHLRQLPVLVPYIPIENPRLRDTAYEVALVALATNPSFHKDLLETVKSWPPGIYSTSPVISAIEPQLSTSSMTDPLKEVSKFACPSATFYISFTNIDYFATLACKALAELYVIDGQHDKAFSLYADLMKPDLFDFIEKHNLHDAVSEKVAQLMMIDCKRAIPLLIQHRDLIPPPEVVSQLMAAENKDDSRYLMHLYLHALFEINPHAGRDYHDLQDMQVELYAEYDPKMLLPFLRSSQHYTLEKAYDICVKRNLLKEQVFILGRMGNSKQALAVIINKLGDIEEAIEFVNDQHDDELWEELIRQCLNKAEMVGVLLEHTVGNLDPLYIVNMLPNGLEIPRLRDRLVKIVTDYRTETSLRHGCNDILKADCVNLLIKYYKEAKRGIHLSDEVDEARSKRGEQRASNLVDRSLSIKSMEVKSKTRGGGRCCICFDPFSMQSVSIIAFFCCHAYHLTCLMESTNSVSSKKGAAAPSQGASSYYEYDNGEADEDEDEDTSSGAPQMRCILCTTAADEDDDDDDVTSSGALWKHYT</sequence>
<dbReference type="PIRSF" id="PIRSF028921">
    <property type="entry name" value="VPS41"/>
    <property type="match status" value="1"/>
</dbReference>
<dbReference type="InterPro" id="IPR011990">
    <property type="entry name" value="TPR-like_helical_dom_sf"/>
</dbReference>
<evidence type="ECO:0000256" key="7">
    <source>
        <dbReference type="ARBA" id="ARBA00022927"/>
    </source>
</evidence>
<dbReference type="Pfam" id="PF23555">
    <property type="entry name" value="zf-RING_Vps41"/>
    <property type="match status" value="1"/>
</dbReference>
<dbReference type="PROSITE" id="PS50236">
    <property type="entry name" value="CHCR"/>
    <property type="match status" value="1"/>
</dbReference>
<feature type="region of interest" description="Disordered" evidence="12">
    <location>
        <begin position="1"/>
        <end position="35"/>
    </location>
</feature>
<dbReference type="GO" id="GO:0005770">
    <property type="term" value="C:late endosome"/>
    <property type="evidence" value="ECO:0007669"/>
    <property type="project" value="UniProtKB-SubCell"/>
</dbReference>
<evidence type="ECO:0000256" key="3">
    <source>
        <dbReference type="ARBA" id="ARBA00009582"/>
    </source>
</evidence>
<reference evidence="14" key="1">
    <citation type="journal article" date="2007" name="Sex. Plant Reprod.">
        <title>Physical size of the S locus region defined by genetic recombination and genome sequencing in Ipomoea trifida, Convolvulaceae.</title>
        <authorList>
            <person name="Rahman M.H."/>
            <person name="Tsuchiya T."/>
            <person name="Suwabe K."/>
            <person name="Kohori J."/>
            <person name="Tomita R.N."/>
            <person name="Kagaya Y."/>
            <person name="Kobayashi I."/>
            <person name="Kakeda K."/>
            <person name="Kowyama Y."/>
        </authorList>
    </citation>
    <scope>NUCLEOTIDE SEQUENCE</scope>
</reference>
<keyword evidence="7 10" id="KW-0653">Protein transport</keyword>
<evidence type="ECO:0000256" key="6">
    <source>
        <dbReference type="ARBA" id="ARBA00022737"/>
    </source>
</evidence>
<organism evidence="14">
    <name type="scientific">Ipomoea trifida</name>
    <name type="common">Morning glory</name>
    <dbReference type="NCBI Taxonomy" id="35884"/>
    <lineage>
        <taxon>Eukaryota</taxon>
        <taxon>Viridiplantae</taxon>
        <taxon>Streptophyta</taxon>
        <taxon>Embryophyta</taxon>
        <taxon>Tracheophyta</taxon>
        <taxon>Spermatophyta</taxon>
        <taxon>Magnoliopsida</taxon>
        <taxon>eudicotyledons</taxon>
        <taxon>Gunneridae</taxon>
        <taxon>Pentapetalae</taxon>
        <taxon>asterids</taxon>
        <taxon>lamiids</taxon>
        <taxon>Solanales</taxon>
        <taxon>Convolvulaceae</taxon>
        <taxon>Ipomoeeae</taxon>
        <taxon>Ipomoea</taxon>
    </lineage>
</organism>
<evidence type="ECO:0000256" key="11">
    <source>
        <dbReference type="PROSITE-ProRule" id="PRU01006"/>
    </source>
</evidence>
<dbReference type="InterPro" id="IPR015943">
    <property type="entry name" value="WD40/YVTN_repeat-like_dom_sf"/>
</dbReference>
<feature type="compositionally biased region" description="Acidic residues" evidence="12">
    <location>
        <begin position="1072"/>
        <end position="1081"/>
    </location>
</feature>
<evidence type="ECO:0000256" key="9">
    <source>
        <dbReference type="ARBA" id="ARBA00059029"/>
    </source>
</evidence>
<dbReference type="GO" id="GO:0016236">
    <property type="term" value="P:macroautophagy"/>
    <property type="evidence" value="ECO:0007669"/>
    <property type="project" value="TreeGrafter"/>
</dbReference>
<dbReference type="InterPro" id="IPR036322">
    <property type="entry name" value="WD40_repeat_dom_sf"/>
</dbReference>
<name>A0A928_IPOTF</name>
<evidence type="ECO:0000256" key="1">
    <source>
        <dbReference type="ARBA" id="ARBA00004132"/>
    </source>
</evidence>
<dbReference type="GO" id="GO:0034058">
    <property type="term" value="P:endosomal vesicle fusion"/>
    <property type="evidence" value="ECO:0007669"/>
    <property type="project" value="UniProtKB-UniRule"/>
</dbReference>
<dbReference type="InterPro" id="IPR000547">
    <property type="entry name" value="Clathrin_H-chain/VPS_repeat"/>
</dbReference>
<dbReference type="AlphaFoldDB" id="A0A928"/>
<evidence type="ECO:0000256" key="8">
    <source>
        <dbReference type="ARBA" id="ARBA00029538"/>
    </source>
</evidence>
<feature type="compositionally biased region" description="Acidic residues" evidence="12">
    <location>
        <begin position="1044"/>
        <end position="1056"/>
    </location>
</feature>
<proteinExistence type="inferred from homology"/>